<gene>
    <name evidence="1" type="ORF">A6770_28255</name>
</gene>
<keyword evidence="2" id="KW-1185">Reference proteome</keyword>
<evidence type="ECO:0000313" key="2">
    <source>
        <dbReference type="Proteomes" id="UP000252107"/>
    </source>
</evidence>
<protein>
    <submittedName>
        <fullName evidence="1">Uncharacterized protein</fullName>
    </submittedName>
</protein>
<reference evidence="1" key="1">
    <citation type="submission" date="2016-04" db="EMBL/GenBank/DDBJ databases">
        <authorList>
            <person name="Tabuchi Yagui T.R."/>
        </authorList>
    </citation>
    <scope>NUCLEOTIDE SEQUENCE [LARGE SCALE GENOMIC DNA]</scope>
    <source>
        <strain evidence="1">NIES-26</strain>
    </source>
</reference>
<dbReference type="EMBL" id="LXQD01000318">
    <property type="protein sequence ID" value="RCJ24393.1"/>
    <property type="molecule type" value="Genomic_DNA"/>
</dbReference>
<accession>A0A367QM69</accession>
<evidence type="ECO:0000313" key="1">
    <source>
        <dbReference type="EMBL" id="RCJ24393.1"/>
    </source>
</evidence>
<name>A0A367QM69_9NOSO</name>
<sequence length="76" mass="8542">MVGELVKFRFAAEESKIRTVLGIQLINGAWFYSIEWLSPALTAPEDMGICILPRSTNKPKVNPHLAWVTHYDLTGV</sequence>
<dbReference type="AlphaFoldDB" id="A0A367QM69"/>
<comment type="caution">
    <text evidence="1">The sequence shown here is derived from an EMBL/GenBank/DDBJ whole genome shotgun (WGS) entry which is preliminary data.</text>
</comment>
<dbReference type="InterPro" id="IPR009824">
    <property type="entry name" value="DUF1392"/>
</dbReference>
<organism evidence="1 2">
    <name type="scientific">Nostoc minutum NIES-26</name>
    <dbReference type="NCBI Taxonomy" id="1844469"/>
    <lineage>
        <taxon>Bacteria</taxon>
        <taxon>Bacillati</taxon>
        <taxon>Cyanobacteriota</taxon>
        <taxon>Cyanophyceae</taxon>
        <taxon>Nostocales</taxon>
        <taxon>Nostocaceae</taxon>
        <taxon>Nostoc</taxon>
    </lineage>
</organism>
<dbReference type="Proteomes" id="UP000252107">
    <property type="component" value="Unassembled WGS sequence"/>
</dbReference>
<proteinExistence type="predicted"/>
<dbReference type="Pfam" id="PF07154">
    <property type="entry name" value="DUF1392"/>
    <property type="match status" value="1"/>
</dbReference>